<name>A0A934WJM3_9BURK</name>
<dbReference type="EMBL" id="JAEPWM010000001">
    <property type="protein sequence ID" value="MBK6004804.1"/>
    <property type="molecule type" value="Genomic_DNA"/>
</dbReference>
<reference evidence="1" key="2">
    <citation type="submission" date="2021-01" db="EMBL/GenBank/DDBJ databases">
        <authorList>
            <person name="Kang M."/>
        </authorList>
    </citation>
    <scope>NUCLEOTIDE SEQUENCE</scope>
    <source>
        <strain evidence="1">KACC 17527</strain>
    </source>
</reference>
<evidence type="ECO:0000313" key="1">
    <source>
        <dbReference type="EMBL" id="MBK6004804.1"/>
    </source>
</evidence>
<organism evidence="1 2">
    <name type="scientific">Ramlibacter ginsenosidimutans</name>
    <dbReference type="NCBI Taxonomy" id="502333"/>
    <lineage>
        <taxon>Bacteria</taxon>
        <taxon>Pseudomonadati</taxon>
        <taxon>Pseudomonadota</taxon>
        <taxon>Betaproteobacteria</taxon>
        <taxon>Burkholderiales</taxon>
        <taxon>Comamonadaceae</taxon>
        <taxon>Ramlibacter</taxon>
    </lineage>
</organism>
<evidence type="ECO:0000313" key="2">
    <source>
        <dbReference type="Proteomes" id="UP000630528"/>
    </source>
</evidence>
<accession>A0A934WJM3</accession>
<reference evidence="1" key="1">
    <citation type="journal article" date="2012" name="J. Microbiol. Biotechnol.">
        <title>Ramlibacter ginsenosidimutans sp. nov., with ginsenoside-converting activity.</title>
        <authorList>
            <person name="Wang L."/>
            <person name="An D.S."/>
            <person name="Kim S.G."/>
            <person name="Jin F.X."/>
            <person name="Kim S.C."/>
            <person name="Lee S.T."/>
            <person name="Im W.T."/>
        </authorList>
    </citation>
    <scope>NUCLEOTIDE SEQUENCE</scope>
    <source>
        <strain evidence="1">KACC 17527</strain>
    </source>
</reference>
<sequence length="77" mass="8670">MTNMPLPLPGSRFELRFESLFQPGYALAFPCDSEGHVDDEHLGANIRHSYLFARAMVGREYKWPRITPCTLTAEVGG</sequence>
<protein>
    <submittedName>
        <fullName evidence="1">Uncharacterized protein</fullName>
    </submittedName>
</protein>
<dbReference type="RefSeq" id="WP_201166182.1">
    <property type="nucleotide sequence ID" value="NZ_JAEPWM010000001.1"/>
</dbReference>
<dbReference type="Proteomes" id="UP000630528">
    <property type="component" value="Unassembled WGS sequence"/>
</dbReference>
<keyword evidence="2" id="KW-1185">Reference proteome</keyword>
<gene>
    <name evidence="1" type="ORF">JJB11_01765</name>
</gene>
<dbReference type="AlphaFoldDB" id="A0A934WJM3"/>
<proteinExistence type="predicted"/>
<comment type="caution">
    <text evidence="1">The sequence shown here is derived from an EMBL/GenBank/DDBJ whole genome shotgun (WGS) entry which is preliminary data.</text>
</comment>